<reference evidence="4" key="1">
    <citation type="submission" date="2023-10" db="EMBL/GenBank/DDBJ databases">
        <title>Chromosome-level genome of the transformable northern wattle, Acacia crassicarpa.</title>
        <authorList>
            <person name="Massaro I."/>
            <person name="Sinha N.R."/>
            <person name="Poethig S."/>
            <person name="Leichty A.R."/>
        </authorList>
    </citation>
    <scope>NUCLEOTIDE SEQUENCE</scope>
    <source>
        <strain evidence="4">Acra3RX</strain>
        <tissue evidence="4">Leaf</tissue>
    </source>
</reference>
<dbReference type="PANTHER" id="PTHR11638">
    <property type="entry name" value="ATP-DEPENDENT CLP PROTEASE"/>
    <property type="match status" value="1"/>
</dbReference>
<sequence length="435" mass="48293">MKSLVDRMEQLEFFGSDLTKMAKQGQLDPVIGRENKIERILQILGKKKQNNLCLVGDPGVGKTGIVEGVAQQLANATVPLALQGKLVFALDMVRVITACSSNPGSELKDIMTGILEEIRESNGTIILFIDDLPAVLGAVSIGEEANAMKSFLARGEIKCIVSTTPDEYSKYIEKDSSLRSHFQAVNVPELAVDETIEVLKRLSRKYEQYHGVRYEQSALVAAARLSKKYSSDCFLPGKAVDLIDEAGSRVKLVRNEGSEKKMLLVIEEDVRQVVSMIICASRNMINRTVRIFTKADPNYSLTIRDGKVILAPSDPGDEYQHWYKNESPSWAKDEFGRPAFSLVNKASGEALEHSIGETHSVGLIPFNPDRHGVSVLWTQGQYRDGYRSVRMVNNVHLNWDAFDGIPKHGGVIDGTIVVLSKWNGGDNQLWRIEPY</sequence>
<dbReference type="GO" id="GO:0034605">
    <property type="term" value="P:cellular response to heat"/>
    <property type="evidence" value="ECO:0007669"/>
    <property type="project" value="TreeGrafter"/>
</dbReference>
<dbReference type="InterPro" id="IPR003959">
    <property type="entry name" value="ATPase_AAA_core"/>
</dbReference>
<dbReference type="Pfam" id="PF17871">
    <property type="entry name" value="AAA_lid_9"/>
    <property type="match status" value="1"/>
</dbReference>
<dbReference type="GO" id="GO:0005524">
    <property type="term" value="F:ATP binding"/>
    <property type="evidence" value="ECO:0007669"/>
    <property type="project" value="UniProtKB-KW"/>
</dbReference>
<accession>A0AAE1JPU1</accession>
<dbReference type="CDD" id="cd00009">
    <property type="entry name" value="AAA"/>
    <property type="match status" value="1"/>
</dbReference>
<comment type="caution">
    <text evidence="4">The sequence shown here is derived from an EMBL/GenBank/DDBJ whole genome shotgun (WGS) entry which is preliminary data.</text>
</comment>
<evidence type="ECO:0000313" key="5">
    <source>
        <dbReference type="Proteomes" id="UP001293593"/>
    </source>
</evidence>
<dbReference type="Pfam" id="PF00004">
    <property type="entry name" value="AAA"/>
    <property type="match status" value="1"/>
</dbReference>
<dbReference type="SUPFAM" id="SSF52540">
    <property type="entry name" value="P-loop containing nucleoside triphosphate hydrolases"/>
    <property type="match status" value="1"/>
</dbReference>
<evidence type="ECO:0000259" key="3">
    <source>
        <dbReference type="SMART" id="SM00382"/>
    </source>
</evidence>
<keyword evidence="5" id="KW-1185">Reference proteome</keyword>
<evidence type="ECO:0000313" key="4">
    <source>
        <dbReference type="EMBL" id="KAK4272237.1"/>
    </source>
</evidence>
<organism evidence="4 5">
    <name type="scientific">Acacia crassicarpa</name>
    <name type="common">northern wattle</name>
    <dbReference type="NCBI Taxonomy" id="499986"/>
    <lineage>
        <taxon>Eukaryota</taxon>
        <taxon>Viridiplantae</taxon>
        <taxon>Streptophyta</taxon>
        <taxon>Embryophyta</taxon>
        <taxon>Tracheophyta</taxon>
        <taxon>Spermatophyta</taxon>
        <taxon>Magnoliopsida</taxon>
        <taxon>eudicotyledons</taxon>
        <taxon>Gunneridae</taxon>
        <taxon>Pentapetalae</taxon>
        <taxon>rosids</taxon>
        <taxon>fabids</taxon>
        <taxon>Fabales</taxon>
        <taxon>Fabaceae</taxon>
        <taxon>Caesalpinioideae</taxon>
        <taxon>mimosoid clade</taxon>
        <taxon>Acacieae</taxon>
        <taxon>Acacia</taxon>
    </lineage>
</organism>
<dbReference type="InterPro" id="IPR035992">
    <property type="entry name" value="Ricin_B-like_lectins"/>
</dbReference>
<dbReference type="SUPFAM" id="SSF50370">
    <property type="entry name" value="Ricin B-like lectins"/>
    <property type="match status" value="1"/>
</dbReference>
<dbReference type="GO" id="GO:0005737">
    <property type="term" value="C:cytoplasm"/>
    <property type="evidence" value="ECO:0007669"/>
    <property type="project" value="TreeGrafter"/>
</dbReference>
<evidence type="ECO:0000256" key="1">
    <source>
        <dbReference type="ARBA" id="ARBA00022741"/>
    </source>
</evidence>
<gene>
    <name evidence="4" type="ORF">QN277_020822</name>
</gene>
<dbReference type="Proteomes" id="UP001293593">
    <property type="component" value="Unassembled WGS sequence"/>
</dbReference>
<proteinExistence type="predicted"/>
<keyword evidence="1" id="KW-0547">Nucleotide-binding</keyword>
<dbReference type="SMART" id="SM00382">
    <property type="entry name" value="AAA"/>
    <property type="match status" value="1"/>
</dbReference>
<dbReference type="InterPro" id="IPR027417">
    <property type="entry name" value="P-loop_NTPase"/>
</dbReference>
<dbReference type="Gene3D" id="3.40.50.300">
    <property type="entry name" value="P-loop containing nucleotide triphosphate hydrolases"/>
    <property type="match status" value="2"/>
</dbReference>
<dbReference type="Gene3D" id="2.80.10.50">
    <property type="match status" value="1"/>
</dbReference>
<feature type="domain" description="AAA+ ATPase" evidence="3">
    <location>
        <begin position="48"/>
        <end position="190"/>
    </location>
</feature>
<dbReference type="InterPro" id="IPR050130">
    <property type="entry name" value="ClpA_ClpB"/>
</dbReference>
<dbReference type="InterPro" id="IPR003593">
    <property type="entry name" value="AAA+_ATPase"/>
</dbReference>
<dbReference type="GO" id="GO:0016887">
    <property type="term" value="F:ATP hydrolysis activity"/>
    <property type="evidence" value="ECO:0007669"/>
    <property type="project" value="InterPro"/>
</dbReference>
<name>A0AAE1JPU1_9FABA</name>
<keyword evidence="2" id="KW-0067">ATP-binding</keyword>
<dbReference type="PANTHER" id="PTHR11638:SF189">
    <property type="entry name" value="CLP R DOMAIN-CONTAINING PROTEIN"/>
    <property type="match status" value="1"/>
</dbReference>
<dbReference type="AlphaFoldDB" id="A0AAE1JPU1"/>
<evidence type="ECO:0000256" key="2">
    <source>
        <dbReference type="ARBA" id="ARBA00022840"/>
    </source>
</evidence>
<dbReference type="InterPro" id="IPR041546">
    <property type="entry name" value="ClpA/ClpB_AAA_lid"/>
</dbReference>
<dbReference type="CDD" id="cd23431">
    <property type="entry name" value="beta-trefoil_Ricin_AtEULS3-like"/>
    <property type="match status" value="1"/>
</dbReference>
<protein>
    <recommendedName>
        <fullName evidence="3">AAA+ ATPase domain-containing protein</fullName>
    </recommendedName>
</protein>
<dbReference type="EMBL" id="JAWXYG010000005">
    <property type="protein sequence ID" value="KAK4272237.1"/>
    <property type="molecule type" value="Genomic_DNA"/>
</dbReference>